<dbReference type="PROSITE" id="PS51257">
    <property type="entry name" value="PROKAR_LIPOPROTEIN"/>
    <property type="match status" value="1"/>
</dbReference>
<proteinExistence type="predicted"/>
<dbReference type="InterPro" id="IPR005534">
    <property type="entry name" value="Curli_assmbl/transp-comp_CsgG"/>
</dbReference>
<evidence type="ECO:0000256" key="5">
    <source>
        <dbReference type="ARBA" id="ARBA00023288"/>
    </source>
</evidence>
<accession>A0A554XNS1</accession>
<gene>
    <name evidence="6" type="ORF">Tfont_00974</name>
</gene>
<keyword evidence="4" id="KW-0564">Palmitate</keyword>
<comment type="caution">
    <text evidence="6">The sequence shown here is derived from an EMBL/GenBank/DDBJ whole genome shotgun (WGS) entry which is preliminary data.</text>
</comment>
<dbReference type="PANTHER" id="PTHR41164:SF1">
    <property type="entry name" value="CURLI PRODUCTION ASSEMBLY_TRANSPORT COMPONENT CSGG"/>
    <property type="match status" value="1"/>
</dbReference>
<evidence type="ECO:0000256" key="2">
    <source>
        <dbReference type="ARBA" id="ARBA00022729"/>
    </source>
</evidence>
<evidence type="ECO:0000256" key="3">
    <source>
        <dbReference type="ARBA" id="ARBA00023136"/>
    </source>
</evidence>
<organism evidence="6 7">
    <name type="scientific">Tepidimonas fonticaldi</name>
    <dbReference type="NCBI Taxonomy" id="1101373"/>
    <lineage>
        <taxon>Bacteria</taxon>
        <taxon>Pseudomonadati</taxon>
        <taxon>Pseudomonadota</taxon>
        <taxon>Betaproteobacteria</taxon>
        <taxon>Burkholderiales</taxon>
        <taxon>Tepidimonas</taxon>
    </lineage>
</organism>
<dbReference type="SUPFAM" id="SSF52964">
    <property type="entry name" value="TolB, N-terminal domain"/>
    <property type="match status" value="1"/>
</dbReference>
<keyword evidence="2" id="KW-0732">Signal</keyword>
<keyword evidence="5 6" id="KW-0449">Lipoprotein</keyword>
<dbReference type="Gene3D" id="3.40.50.10610">
    <property type="entry name" value="ABC-type transport auxiliary lipoprotein component"/>
    <property type="match status" value="1"/>
</dbReference>
<dbReference type="AlphaFoldDB" id="A0A554XNS1"/>
<keyword evidence="3" id="KW-0472">Membrane</keyword>
<name>A0A554XNS1_9BURK</name>
<sequence length="238" mass="24824">MSKHGTGMLKGTGVRMALVFGGAAVVLGLAGCATETNRVVAATQTQAAIAQATAPVPVQQRVSVSIGKFENQSAFMRGAFSDGVDRVGNQAKTALIAHLTQTGRFTVMDRENMSEIRQEASIAGGQLSLKGARFVVSGHITEMGRKEVGDKQLFGILGRGKEQVAYAKVMINVTDVQSGAVVASAQGAGEYALAAREVLGFGGTAGYDSTLVGKVIDLAIRQAVDDLVKGLDVRRWAN</sequence>
<dbReference type="GO" id="GO:0030288">
    <property type="term" value="C:outer membrane-bounded periplasmic space"/>
    <property type="evidence" value="ECO:0007669"/>
    <property type="project" value="InterPro"/>
</dbReference>
<evidence type="ECO:0000256" key="4">
    <source>
        <dbReference type="ARBA" id="ARBA00023139"/>
    </source>
</evidence>
<protein>
    <submittedName>
        <fullName evidence="6">Putative lipoprotein</fullName>
    </submittedName>
</protein>
<evidence type="ECO:0000313" key="6">
    <source>
        <dbReference type="EMBL" id="TSE37459.1"/>
    </source>
</evidence>
<dbReference type="EMBL" id="VJOO01000006">
    <property type="protein sequence ID" value="TSE37459.1"/>
    <property type="molecule type" value="Genomic_DNA"/>
</dbReference>
<evidence type="ECO:0000256" key="1">
    <source>
        <dbReference type="ARBA" id="ARBA00022475"/>
    </source>
</evidence>
<dbReference type="Proteomes" id="UP000316388">
    <property type="component" value="Unassembled WGS sequence"/>
</dbReference>
<dbReference type="Pfam" id="PF03783">
    <property type="entry name" value="CsgG"/>
    <property type="match status" value="1"/>
</dbReference>
<dbReference type="PANTHER" id="PTHR41164">
    <property type="entry name" value="CURLI PRODUCTION ASSEMBLY/TRANSPORT COMPONENT CSGG"/>
    <property type="match status" value="1"/>
</dbReference>
<evidence type="ECO:0000313" key="7">
    <source>
        <dbReference type="Proteomes" id="UP000316388"/>
    </source>
</evidence>
<keyword evidence="1" id="KW-1003">Cell membrane</keyword>
<reference evidence="6 7" key="1">
    <citation type="submission" date="2019-07" db="EMBL/GenBank/DDBJ databases">
        <title>Tepidimonas fonticaldi AT-A2 draft genome.</title>
        <authorList>
            <person name="Da Costa M.S."/>
            <person name="Froufe H.J.C."/>
            <person name="Egas C."/>
            <person name="Albuquerque L."/>
        </authorList>
    </citation>
    <scope>NUCLEOTIDE SEQUENCE [LARGE SCALE GENOMIC DNA]</scope>
    <source>
        <strain evidence="6 7">AT-A2</strain>
    </source>
</reference>